<feature type="region of interest" description="Disordered" evidence="1">
    <location>
        <begin position="261"/>
        <end position="283"/>
    </location>
</feature>
<feature type="region of interest" description="Disordered" evidence="1">
    <location>
        <begin position="364"/>
        <end position="453"/>
    </location>
</feature>
<feature type="compositionally biased region" description="Basic and acidic residues" evidence="1">
    <location>
        <begin position="268"/>
        <end position="277"/>
    </location>
</feature>
<name>R9PF33_PSEHS</name>
<sequence length="453" mass="48491">MQGHTSHDQDSIDKLVSIAGSKAIFGSTSPRKNRSAGMRSSTESTRSLASSSSSVRSPRTPLTPMFSHPEHDVTKTPTLSTIDLPAVVEVPRLRRPHFSRIVSEEIQYIGRSSDVPVSEEGHEERASSIKRSSSTASSKSRTSASRFSTWNGRDGLMLAMDELEQELARTMVTLSASANNTPVSTISRARGKSMRRPHTADKVQGLSSARSLPIGLAQADGSSSAVSAYQSQFQRESWMSSHSDEDVLSYSSRPIRFSASDLTLPSDSLDHSKRSDVDADSSASWSARPVSQVSIASSVSKRSSGADIDSLPVPALVFDGRSSGSSTASGEALFPEAPSRRDSFVTAETGHSFQRLSSLIKRPSTLRVPSGNKSGLYQLQKGARSTPSLASREPPRDPLPPLPSMPVGLSQLLQVGGAIRPPRPTRSPARSSTSSRRNSNVSHTDKPLPALPC</sequence>
<evidence type="ECO:0000313" key="3">
    <source>
        <dbReference type="Proteomes" id="UP000014071"/>
    </source>
</evidence>
<accession>R9PF33</accession>
<organism evidence="2 3">
    <name type="scientific">Pseudozyma hubeiensis (strain SY62)</name>
    <name type="common">Yeast</name>
    <dbReference type="NCBI Taxonomy" id="1305764"/>
    <lineage>
        <taxon>Eukaryota</taxon>
        <taxon>Fungi</taxon>
        <taxon>Dikarya</taxon>
        <taxon>Basidiomycota</taxon>
        <taxon>Ustilaginomycotina</taxon>
        <taxon>Ustilaginomycetes</taxon>
        <taxon>Ustilaginales</taxon>
        <taxon>Ustilaginaceae</taxon>
        <taxon>Pseudozyma</taxon>
    </lineage>
</organism>
<feature type="region of interest" description="Disordered" evidence="1">
    <location>
        <begin position="111"/>
        <end position="147"/>
    </location>
</feature>
<protein>
    <submittedName>
        <fullName evidence="2">L-aminoadipate-semialdehyde dehydrogenase</fullName>
    </submittedName>
</protein>
<feature type="compositionally biased region" description="Low complexity" evidence="1">
    <location>
        <begin position="39"/>
        <end position="64"/>
    </location>
</feature>
<dbReference type="AlphaFoldDB" id="R9PF33"/>
<evidence type="ECO:0000313" key="2">
    <source>
        <dbReference type="EMBL" id="GAC96705.1"/>
    </source>
</evidence>
<evidence type="ECO:0000256" key="1">
    <source>
        <dbReference type="SAM" id="MobiDB-lite"/>
    </source>
</evidence>
<feature type="compositionally biased region" description="Low complexity" evidence="1">
    <location>
        <begin position="129"/>
        <end position="147"/>
    </location>
</feature>
<proteinExistence type="predicted"/>
<feature type="compositionally biased region" description="Polar residues" evidence="1">
    <location>
        <begin position="371"/>
        <end position="389"/>
    </location>
</feature>
<reference evidence="3" key="1">
    <citation type="journal article" date="2013" name="Genome Announc.">
        <title>Draft genome sequence of the basidiomycetous yeast-like fungus Pseudozyma hubeiensis SY62, which produces an abundant amount of the biosurfactant mannosylerythritol lipids.</title>
        <authorList>
            <person name="Konishi M."/>
            <person name="Hatada Y."/>
            <person name="Horiuchi J."/>
        </authorList>
    </citation>
    <scope>NUCLEOTIDE SEQUENCE [LARGE SCALE GENOMIC DNA]</scope>
    <source>
        <strain evidence="3">SY62</strain>
    </source>
</reference>
<gene>
    <name evidence="2" type="ORF">PHSY_004289</name>
</gene>
<feature type="region of interest" description="Disordered" evidence="1">
    <location>
        <begin position="182"/>
        <end position="206"/>
    </location>
</feature>
<dbReference type="RefSeq" id="XP_012190292.1">
    <property type="nucleotide sequence ID" value="XM_012334902.1"/>
</dbReference>
<dbReference type="Proteomes" id="UP000014071">
    <property type="component" value="Unassembled WGS sequence"/>
</dbReference>
<dbReference type="eggNOG" id="ENOG502RBI1">
    <property type="taxonomic scope" value="Eukaryota"/>
</dbReference>
<dbReference type="EMBL" id="DF238805">
    <property type="protein sequence ID" value="GAC96705.1"/>
    <property type="molecule type" value="Genomic_DNA"/>
</dbReference>
<feature type="compositionally biased region" description="Low complexity" evidence="1">
    <location>
        <begin position="426"/>
        <end position="440"/>
    </location>
</feature>
<feature type="region of interest" description="Disordered" evidence="1">
    <location>
        <begin position="23"/>
        <end position="78"/>
    </location>
</feature>
<keyword evidence="3" id="KW-1185">Reference proteome</keyword>
<dbReference type="OrthoDB" id="2554046at2759"/>
<dbReference type="HOGENOM" id="CLU_534316_0_0_1"/>
<dbReference type="GeneID" id="24109571"/>